<evidence type="ECO:0000313" key="4">
    <source>
        <dbReference type="EMBL" id="SPT54734.1"/>
    </source>
</evidence>
<name>A0A2X0TXS0_9ACTO</name>
<dbReference type="Pfam" id="PF13579">
    <property type="entry name" value="Glyco_trans_4_4"/>
    <property type="match status" value="1"/>
</dbReference>
<dbReference type="OrthoDB" id="506201at2"/>
<dbReference type="Proteomes" id="UP000250192">
    <property type="component" value="Unassembled WGS sequence"/>
</dbReference>
<protein>
    <submittedName>
        <fullName evidence="4">GDP-mannose-dependent alpha-(1-6)-phosphatidylinositol monomannoside mannosyltransferase</fullName>
        <ecNumber evidence="4">2.4.1.345</ecNumber>
    </submittedName>
</protein>
<dbReference type="InterPro" id="IPR028098">
    <property type="entry name" value="Glyco_trans_4-like_N"/>
</dbReference>
<evidence type="ECO:0000256" key="2">
    <source>
        <dbReference type="ARBA" id="ARBA00022679"/>
    </source>
</evidence>
<feature type="domain" description="Glycosyltransferase subfamily 4-like N-terminal" evidence="3">
    <location>
        <begin position="27"/>
        <end position="186"/>
    </location>
</feature>
<gene>
    <name evidence="4" type="primary">pimB_2</name>
    <name evidence="4" type="ORF">NCTC9935_00276</name>
</gene>
<dbReference type="EC" id="2.4.1.345" evidence="4"/>
<dbReference type="Gene3D" id="3.40.50.2000">
    <property type="entry name" value="Glycogen Phosphorylase B"/>
    <property type="match status" value="2"/>
</dbReference>
<dbReference type="Pfam" id="PF13692">
    <property type="entry name" value="Glyco_trans_1_4"/>
    <property type="match status" value="1"/>
</dbReference>
<proteinExistence type="predicted"/>
<dbReference type="PANTHER" id="PTHR12526">
    <property type="entry name" value="GLYCOSYLTRANSFERASE"/>
    <property type="match status" value="1"/>
</dbReference>
<keyword evidence="5" id="KW-1185">Reference proteome</keyword>
<accession>A0A2X0TXS0</accession>
<reference evidence="4 5" key="1">
    <citation type="submission" date="2018-06" db="EMBL/GenBank/DDBJ databases">
        <authorList>
            <consortium name="Pathogen Informatics"/>
            <person name="Doyle S."/>
        </authorList>
    </citation>
    <scope>NUCLEOTIDE SEQUENCE [LARGE SCALE GENOMIC DNA]</scope>
    <source>
        <strain evidence="4 5">NCTC9935</strain>
    </source>
</reference>
<dbReference type="RefSeq" id="WP_111822872.1">
    <property type="nucleotide sequence ID" value="NZ_CBDERX010000019.1"/>
</dbReference>
<evidence type="ECO:0000259" key="3">
    <source>
        <dbReference type="Pfam" id="PF13579"/>
    </source>
</evidence>
<organism evidence="4 5">
    <name type="scientific">Schaalia odontolytica</name>
    <dbReference type="NCBI Taxonomy" id="1660"/>
    <lineage>
        <taxon>Bacteria</taxon>
        <taxon>Bacillati</taxon>
        <taxon>Actinomycetota</taxon>
        <taxon>Actinomycetes</taxon>
        <taxon>Actinomycetales</taxon>
        <taxon>Actinomycetaceae</taxon>
        <taxon>Schaalia</taxon>
    </lineage>
</organism>
<dbReference type="GO" id="GO:0043750">
    <property type="term" value="F:phosphatidylinositol alpha-mannosyltransferase activity"/>
    <property type="evidence" value="ECO:0007669"/>
    <property type="project" value="UniProtKB-EC"/>
</dbReference>
<sequence length="402" mass="43383">MTRIGYVLKVYPRFSETFVVTEILARQDLGQDICIYALRPTTDTRFHPEIARVEAPVRWMPRPRKASDMWQTLTAGLQDEEMRARFARLAPDIADLCADDVAQGIALALAARADGITHLHAHFASLAGRAAWIASSLTGIPYTITTHAKDIYHESVDVNLLRRICAGATQVIAISQYNMDYLEGLLEGTGARLVLQRNALELSRFSYRDPAPASDTVRAVAVGRLVEKKGFADLIDALAILRDRGITVDASIIGEGDLKEDLARRIDDLGLADTCRLLGARTQKEVREALESANVFVAPCVPGADGNIDGLPTVILESMAVGTPVVATAVTAIPEVIINDRSGVLIPPASPPAIAQALADIASGATPVIDLARGARALIDEFYDSRRQGAALARLESEKETL</sequence>
<dbReference type="EMBL" id="UAPR01000001">
    <property type="protein sequence ID" value="SPT54734.1"/>
    <property type="molecule type" value="Genomic_DNA"/>
</dbReference>
<evidence type="ECO:0000313" key="5">
    <source>
        <dbReference type="Proteomes" id="UP000250192"/>
    </source>
</evidence>
<dbReference type="SUPFAM" id="SSF53756">
    <property type="entry name" value="UDP-Glycosyltransferase/glycogen phosphorylase"/>
    <property type="match status" value="1"/>
</dbReference>
<dbReference type="AlphaFoldDB" id="A0A2X0TXS0"/>
<evidence type="ECO:0000256" key="1">
    <source>
        <dbReference type="ARBA" id="ARBA00022676"/>
    </source>
</evidence>
<dbReference type="GeneID" id="93757488"/>
<keyword evidence="2 4" id="KW-0808">Transferase</keyword>
<keyword evidence="1 4" id="KW-0328">Glycosyltransferase</keyword>